<feature type="transmembrane region" description="Helical" evidence="1">
    <location>
        <begin position="94"/>
        <end position="119"/>
    </location>
</feature>
<dbReference type="AlphaFoldDB" id="A0A8H4VJA1"/>
<accession>A0A8H4VJA1</accession>
<sequence>MGLSTLLSGINYAGSFLYPRSSGPGPHHSNGCASVHLSKMPSRSFDESEAWIEGDSLGFTVGAYMFEVFLYGLYTSIFIFCMHMVWLNRRPMRVLLVAAALLLFGIATADMIVALFHFFRQTLNNRRTPDPYSRLVFFITNNIIADSLLIHRFHVYWFRRRRYIVVPCIFLFSSSLCGYLSLFSDYLPRLQSLYPIYLWMTLGLNITLTILIAVRFLWSARRARRSIFGSAFLYLICLMIIESGLIYSAYLLVHQLTFTNLGLNQVVAMVPTLIIIRASTRRLNHGNAMHEGAASVTGSDDGSSSTPVLDSIFSTVGTAAQMSPQSGLRLRVDNSTQTHLPQETDDHALSNIA</sequence>
<feature type="transmembrane region" description="Helical" evidence="1">
    <location>
        <begin position="131"/>
        <end position="151"/>
    </location>
</feature>
<keyword evidence="1" id="KW-0472">Membrane</keyword>
<feature type="transmembrane region" description="Helical" evidence="1">
    <location>
        <begin position="256"/>
        <end position="276"/>
    </location>
</feature>
<reference evidence="2 3" key="1">
    <citation type="submission" date="2019-12" db="EMBL/GenBank/DDBJ databases">
        <authorList>
            <person name="Floudas D."/>
            <person name="Bentzer J."/>
            <person name="Ahren D."/>
            <person name="Johansson T."/>
            <person name="Persson P."/>
            <person name="Tunlid A."/>
        </authorList>
    </citation>
    <scope>NUCLEOTIDE SEQUENCE [LARGE SCALE GENOMIC DNA]</scope>
    <source>
        <strain evidence="2 3">CBS 102.39</strain>
    </source>
</reference>
<keyword evidence="1" id="KW-0812">Transmembrane</keyword>
<feature type="transmembrane region" description="Helical" evidence="1">
    <location>
        <begin position="163"/>
        <end position="184"/>
    </location>
</feature>
<organism evidence="2 3">
    <name type="scientific">Agrocybe pediades</name>
    <dbReference type="NCBI Taxonomy" id="84607"/>
    <lineage>
        <taxon>Eukaryota</taxon>
        <taxon>Fungi</taxon>
        <taxon>Dikarya</taxon>
        <taxon>Basidiomycota</taxon>
        <taxon>Agaricomycotina</taxon>
        <taxon>Agaricomycetes</taxon>
        <taxon>Agaricomycetidae</taxon>
        <taxon>Agaricales</taxon>
        <taxon>Agaricineae</taxon>
        <taxon>Strophariaceae</taxon>
        <taxon>Agrocybe</taxon>
    </lineage>
</organism>
<evidence type="ECO:0000256" key="1">
    <source>
        <dbReference type="SAM" id="Phobius"/>
    </source>
</evidence>
<feature type="transmembrane region" description="Helical" evidence="1">
    <location>
        <begin position="230"/>
        <end position="250"/>
    </location>
</feature>
<gene>
    <name evidence="2" type="ORF">D9613_010561</name>
</gene>
<evidence type="ECO:0000313" key="2">
    <source>
        <dbReference type="EMBL" id="KAF4609974.1"/>
    </source>
</evidence>
<dbReference type="Proteomes" id="UP000521872">
    <property type="component" value="Unassembled WGS sequence"/>
</dbReference>
<keyword evidence="1" id="KW-1133">Transmembrane helix</keyword>
<protein>
    <submittedName>
        <fullName evidence="2">Uncharacterized protein</fullName>
    </submittedName>
</protein>
<feature type="transmembrane region" description="Helical" evidence="1">
    <location>
        <begin position="196"/>
        <end position="218"/>
    </location>
</feature>
<proteinExistence type="predicted"/>
<keyword evidence="3" id="KW-1185">Reference proteome</keyword>
<name>A0A8H4VJA1_9AGAR</name>
<evidence type="ECO:0000313" key="3">
    <source>
        <dbReference type="Proteomes" id="UP000521872"/>
    </source>
</evidence>
<dbReference type="EMBL" id="JAACJL010000059">
    <property type="protein sequence ID" value="KAF4609974.1"/>
    <property type="molecule type" value="Genomic_DNA"/>
</dbReference>
<comment type="caution">
    <text evidence="2">The sequence shown here is derived from an EMBL/GenBank/DDBJ whole genome shotgun (WGS) entry which is preliminary data.</text>
</comment>
<feature type="transmembrane region" description="Helical" evidence="1">
    <location>
        <begin position="68"/>
        <end position="87"/>
    </location>
</feature>